<accession>A0A5B7JGX5</accession>
<proteinExistence type="predicted"/>
<feature type="compositionally biased region" description="Low complexity" evidence="1">
    <location>
        <begin position="33"/>
        <end position="47"/>
    </location>
</feature>
<sequence>MTKTKGKRRGGREEKRVCVCVPSPSKYSRLIYSPPSTKLPLSLPTHSQQPYLSKTLQASHEKPEQHKGSGRERGRVRQCKRGQGSNGGREAERGECRRRLEEGGSITKARVEAGRRLRGACFKALLGGWVVENVTSIFNKLTHLFGPNNNGQADWTLMQPYVI</sequence>
<dbReference type="AlphaFoldDB" id="A0A5B7JGX5"/>
<feature type="compositionally biased region" description="Basic and acidic residues" evidence="1">
    <location>
        <begin position="59"/>
        <end position="75"/>
    </location>
</feature>
<organism evidence="2 3">
    <name type="scientific">Portunus trituberculatus</name>
    <name type="common">Swimming crab</name>
    <name type="synonym">Neptunus trituberculatus</name>
    <dbReference type="NCBI Taxonomy" id="210409"/>
    <lineage>
        <taxon>Eukaryota</taxon>
        <taxon>Metazoa</taxon>
        <taxon>Ecdysozoa</taxon>
        <taxon>Arthropoda</taxon>
        <taxon>Crustacea</taxon>
        <taxon>Multicrustacea</taxon>
        <taxon>Malacostraca</taxon>
        <taxon>Eumalacostraca</taxon>
        <taxon>Eucarida</taxon>
        <taxon>Decapoda</taxon>
        <taxon>Pleocyemata</taxon>
        <taxon>Brachyura</taxon>
        <taxon>Eubrachyura</taxon>
        <taxon>Portunoidea</taxon>
        <taxon>Portunidae</taxon>
        <taxon>Portuninae</taxon>
        <taxon>Portunus</taxon>
    </lineage>
</organism>
<feature type="region of interest" description="Disordered" evidence="1">
    <location>
        <begin position="26"/>
        <end position="98"/>
    </location>
</feature>
<feature type="compositionally biased region" description="Basic and acidic residues" evidence="1">
    <location>
        <begin position="89"/>
        <end position="98"/>
    </location>
</feature>
<evidence type="ECO:0000313" key="2">
    <source>
        <dbReference type="EMBL" id="MPC95362.1"/>
    </source>
</evidence>
<name>A0A5B7JGX5_PORTR</name>
<dbReference type="EMBL" id="VSRR010101943">
    <property type="protein sequence ID" value="MPC95362.1"/>
    <property type="molecule type" value="Genomic_DNA"/>
</dbReference>
<gene>
    <name evidence="2" type="ORF">E2C01_090569</name>
</gene>
<keyword evidence="3" id="KW-1185">Reference proteome</keyword>
<reference evidence="2 3" key="1">
    <citation type="submission" date="2019-05" db="EMBL/GenBank/DDBJ databases">
        <title>Another draft genome of Portunus trituberculatus and its Hox gene families provides insights of decapod evolution.</title>
        <authorList>
            <person name="Jeong J.-H."/>
            <person name="Song I."/>
            <person name="Kim S."/>
            <person name="Choi T."/>
            <person name="Kim D."/>
            <person name="Ryu S."/>
            <person name="Kim W."/>
        </authorList>
    </citation>
    <scope>NUCLEOTIDE SEQUENCE [LARGE SCALE GENOMIC DNA]</scope>
    <source>
        <tissue evidence="2">Muscle</tissue>
    </source>
</reference>
<comment type="caution">
    <text evidence="2">The sequence shown here is derived from an EMBL/GenBank/DDBJ whole genome shotgun (WGS) entry which is preliminary data.</text>
</comment>
<evidence type="ECO:0000256" key="1">
    <source>
        <dbReference type="SAM" id="MobiDB-lite"/>
    </source>
</evidence>
<feature type="compositionally biased region" description="Polar residues" evidence="1">
    <location>
        <begin position="48"/>
        <end position="58"/>
    </location>
</feature>
<dbReference type="Proteomes" id="UP000324222">
    <property type="component" value="Unassembled WGS sequence"/>
</dbReference>
<evidence type="ECO:0000313" key="3">
    <source>
        <dbReference type="Proteomes" id="UP000324222"/>
    </source>
</evidence>
<protein>
    <submittedName>
        <fullName evidence="2">Uncharacterized protein</fullName>
    </submittedName>
</protein>